<dbReference type="InterPro" id="IPR009492">
    <property type="entry name" value="TniQ"/>
</dbReference>
<dbReference type="InterPro" id="IPR036388">
    <property type="entry name" value="WH-like_DNA-bd_sf"/>
</dbReference>
<dbReference type="InterPro" id="IPR036390">
    <property type="entry name" value="WH_DNA-bd_sf"/>
</dbReference>
<evidence type="ECO:0000259" key="2">
    <source>
        <dbReference type="Pfam" id="PF06527"/>
    </source>
</evidence>
<gene>
    <name evidence="3" type="ORF">FY004_08655</name>
</gene>
<evidence type="ECO:0000256" key="1">
    <source>
        <dbReference type="SAM" id="MobiDB-lite"/>
    </source>
</evidence>
<name>A0A5D4JI87_9ACTN</name>
<proteinExistence type="predicted"/>
<dbReference type="Gene3D" id="1.10.10.10">
    <property type="entry name" value="Winged helix-like DNA-binding domain superfamily/Winged helix DNA-binding domain"/>
    <property type="match status" value="1"/>
</dbReference>
<evidence type="ECO:0000313" key="3">
    <source>
        <dbReference type="EMBL" id="TYR64962.1"/>
    </source>
</evidence>
<evidence type="ECO:0000313" key="4">
    <source>
        <dbReference type="Proteomes" id="UP000323242"/>
    </source>
</evidence>
<dbReference type="Pfam" id="PF06527">
    <property type="entry name" value="TniQ"/>
    <property type="match status" value="1"/>
</dbReference>
<feature type="compositionally biased region" description="Basic residues" evidence="1">
    <location>
        <begin position="14"/>
        <end position="26"/>
    </location>
</feature>
<dbReference type="SUPFAM" id="SSF46785">
    <property type="entry name" value="Winged helix' DNA-binding domain"/>
    <property type="match status" value="1"/>
</dbReference>
<sequence length="967" mass="108244">MAAAAQDDRAQARPGRHLPRHARRGSLRLPLRPLHRSLRLPDGTDQPRLPARDPHWRRATGRGADEHGEERRRRRAGPPRTPGRRHRRTADHPARRAPEVGLTTWSAERIPLTVAPHPGEALDSWLERYAHRLRTHTVDFADFLGLSHASLRRMVRRLDPDEAGLLRARTGVETERLREMTLERFDGSLVRIAATNRRLTAPAHWRVYGTTSRYCPACLADDGGRWQLHWRLGWAFACTRHRLLLLERCPACGKHPPVASGGNHRMLPRPEACRALTDRTGRGARCGHALTEAPALRLVVGGAILAAQEQVNAAIIAEHRSPAALERAGELSHLGRRALRAIRTRPQQVPAVALDIADACGRTPHAPGQDGTSWEVHDAANLAIGTALAAIATNPEHSRCEEVFAWMCRSSEQETFELREHPTRNLANWLPAGPRVVRRILAASDPQLTLKARLRYGTATAEPAVPHLTEADITVRASKTPGMLWPSWTLRLLPPKSPHQARIAGLRRACASLLLIPGGPAGHRTAARIMSNAQFRSSLEALLAFVDVDHLCTSLVHYARLLDAHDVPIDYQRRRDLFGDPAQELLLDESAHWLLCKELGNRQFQQVHLQRLRWQLRRLLLGADPESGNHAPAWTHRFAYRTHSGILAFLHQQARRNLDAHDLGVEPVTWEPPAHWLDALDLPQPHLDLPDERVRALLTAESAAHDVARQLGLTVHQLRLLMESRGLSAATRPHNKGTYPRPPRQGILVPERLRDLYERQGLQQLQIAELASCSSAVVKTALKQAGIARRPRRAAGELQRSVDPDWLRTEYHDRGRTVADIARELAACDTNVSQLLDTWGIPRHPPGHRAPPAWQPSPFADLGIPLSAKMQHLSTRRGGTEWLRTALLIPGHRTRRSAALTLGIPRTSLNHRLRMLETAAGFEIFKRRKRPVVATSRGRALLDEAQHLFQLLDQQLPHRADIAHALE</sequence>
<organism evidence="3 4">
    <name type="scientific">Streptomyces parvus</name>
    <dbReference type="NCBI Taxonomy" id="66428"/>
    <lineage>
        <taxon>Bacteria</taxon>
        <taxon>Bacillati</taxon>
        <taxon>Actinomycetota</taxon>
        <taxon>Actinomycetes</taxon>
        <taxon>Kitasatosporales</taxon>
        <taxon>Streptomycetaceae</taxon>
        <taxon>Streptomyces</taxon>
    </lineage>
</organism>
<dbReference type="Proteomes" id="UP000323242">
    <property type="component" value="Unassembled WGS sequence"/>
</dbReference>
<feature type="region of interest" description="Disordered" evidence="1">
    <location>
        <begin position="1"/>
        <end position="95"/>
    </location>
</feature>
<protein>
    <recommendedName>
        <fullName evidence="2">TniQ domain-containing protein</fullName>
    </recommendedName>
</protein>
<dbReference type="EMBL" id="VSZQ01000034">
    <property type="protein sequence ID" value="TYR64962.1"/>
    <property type="molecule type" value="Genomic_DNA"/>
</dbReference>
<reference evidence="3 4" key="1">
    <citation type="submission" date="2019-08" db="EMBL/GenBank/DDBJ databases">
        <title>Draft genome for granaticin producer strain Streptomyces parvus C05.</title>
        <authorList>
            <person name="Gonzalez-Pimentel J.L."/>
        </authorList>
    </citation>
    <scope>NUCLEOTIDE SEQUENCE [LARGE SCALE GENOMIC DNA]</scope>
    <source>
        <strain evidence="3 4">C05</strain>
    </source>
</reference>
<feature type="domain" description="TniQ" evidence="2">
    <location>
        <begin position="111"/>
        <end position="245"/>
    </location>
</feature>
<dbReference type="AlphaFoldDB" id="A0A5D4JI87"/>
<feature type="compositionally biased region" description="Basic residues" evidence="1">
    <location>
        <begin position="72"/>
        <end position="89"/>
    </location>
</feature>
<accession>A0A5D4JI87</accession>
<comment type="caution">
    <text evidence="3">The sequence shown here is derived from an EMBL/GenBank/DDBJ whole genome shotgun (WGS) entry which is preliminary data.</text>
</comment>
<feature type="compositionally biased region" description="Basic and acidic residues" evidence="1">
    <location>
        <begin position="1"/>
        <end position="11"/>
    </location>
</feature>
<keyword evidence="4" id="KW-1185">Reference proteome</keyword>